<organism evidence="11 12">
    <name type="scientific">Oceanidesulfovibrio indonesiensis</name>
    <dbReference type="NCBI Taxonomy" id="54767"/>
    <lineage>
        <taxon>Bacteria</taxon>
        <taxon>Pseudomonadati</taxon>
        <taxon>Thermodesulfobacteriota</taxon>
        <taxon>Desulfovibrionia</taxon>
        <taxon>Desulfovibrionales</taxon>
        <taxon>Desulfovibrionaceae</taxon>
        <taxon>Oceanidesulfovibrio</taxon>
    </lineage>
</organism>
<comment type="caution">
    <text evidence="11">The sequence shown here is derived from an EMBL/GenBank/DDBJ whole genome shotgun (WGS) entry which is preliminary data.</text>
</comment>
<dbReference type="Proteomes" id="UP000448292">
    <property type="component" value="Unassembled WGS sequence"/>
</dbReference>
<dbReference type="NCBIfam" id="TIGR01252">
    <property type="entry name" value="acetolac_decarb"/>
    <property type="match status" value="1"/>
</dbReference>
<evidence type="ECO:0000256" key="9">
    <source>
        <dbReference type="PIRNR" id="PIRNR001332"/>
    </source>
</evidence>
<keyword evidence="10" id="KW-0732">Signal</keyword>
<keyword evidence="8 9" id="KW-0456">Lyase</keyword>
<dbReference type="AlphaFoldDB" id="A0A7M3MCU4"/>
<dbReference type="Gene3D" id="3.30.1330.80">
    <property type="entry name" value="Hypothetical protein, similar to alpha- acetolactate decarboxylase, domain 2"/>
    <property type="match status" value="2"/>
</dbReference>
<evidence type="ECO:0000256" key="4">
    <source>
        <dbReference type="ARBA" id="ARBA00013204"/>
    </source>
</evidence>
<keyword evidence="7 9" id="KW-0005">Acetoin biosynthesis</keyword>
<evidence type="ECO:0000256" key="5">
    <source>
        <dbReference type="ARBA" id="ARBA00020164"/>
    </source>
</evidence>
<gene>
    <name evidence="11" type="primary">budA</name>
    <name evidence="11" type="ORF">DPQ33_13945</name>
</gene>
<evidence type="ECO:0000256" key="6">
    <source>
        <dbReference type="ARBA" id="ARBA00022793"/>
    </source>
</evidence>
<accession>A0A7M3MCU4</accession>
<keyword evidence="6 9" id="KW-0210">Decarboxylase</keyword>
<evidence type="ECO:0000256" key="3">
    <source>
        <dbReference type="ARBA" id="ARBA00007106"/>
    </source>
</evidence>
<evidence type="ECO:0000313" key="12">
    <source>
        <dbReference type="Proteomes" id="UP000448292"/>
    </source>
</evidence>
<keyword evidence="12" id="KW-1185">Reference proteome</keyword>
<evidence type="ECO:0000256" key="7">
    <source>
        <dbReference type="ARBA" id="ARBA00023061"/>
    </source>
</evidence>
<comment type="similarity">
    <text evidence="3 9">Belongs to the alpha-acetolactate decarboxylase family.</text>
</comment>
<dbReference type="EMBL" id="QMIE01000014">
    <property type="protein sequence ID" value="TVM15801.1"/>
    <property type="molecule type" value="Genomic_DNA"/>
</dbReference>
<dbReference type="SUPFAM" id="SSF117856">
    <property type="entry name" value="AF0104/ALDC/Ptd012-like"/>
    <property type="match status" value="1"/>
</dbReference>
<protein>
    <recommendedName>
        <fullName evidence="5 9">Alpha-acetolactate decarboxylase</fullName>
        <ecNumber evidence="4 9">4.1.1.5</ecNumber>
    </recommendedName>
</protein>
<dbReference type="OrthoDB" id="8612680at2"/>
<dbReference type="CDD" id="cd17299">
    <property type="entry name" value="acetolactate_decarboxylase"/>
    <property type="match status" value="1"/>
</dbReference>
<evidence type="ECO:0000256" key="2">
    <source>
        <dbReference type="ARBA" id="ARBA00005170"/>
    </source>
</evidence>
<dbReference type="PIRSF" id="PIRSF001332">
    <property type="entry name" value="Acetolac_decarb"/>
    <property type="match status" value="1"/>
</dbReference>
<name>A0A7M3MCU4_9BACT</name>
<dbReference type="Pfam" id="PF03306">
    <property type="entry name" value="AAL_decarboxy"/>
    <property type="match status" value="1"/>
</dbReference>
<dbReference type="UniPathway" id="UPA00626">
    <property type="reaction ID" value="UER00678"/>
</dbReference>
<reference evidence="11 12" key="1">
    <citation type="submission" date="2018-06" db="EMBL/GenBank/DDBJ databases">
        <title>Complete genome of Desulfovibrio indonesiensis P37SLT.</title>
        <authorList>
            <person name="Crispim J.S."/>
            <person name="Vidigal P.M.P."/>
            <person name="Silva L.C.F."/>
            <person name="Laguardia C.N."/>
            <person name="Araujo L.C."/>
            <person name="Dias R.S."/>
            <person name="Sousa M.P."/>
            <person name="Paula S.O."/>
            <person name="Silva C."/>
        </authorList>
    </citation>
    <scope>NUCLEOTIDE SEQUENCE [LARGE SCALE GENOMIC DNA]</scope>
    <source>
        <strain evidence="11 12">P37SLT</strain>
    </source>
</reference>
<dbReference type="RefSeq" id="WP_144303844.1">
    <property type="nucleotide sequence ID" value="NZ_QMIE01000014.1"/>
</dbReference>
<evidence type="ECO:0000256" key="8">
    <source>
        <dbReference type="ARBA" id="ARBA00023239"/>
    </source>
</evidence>
<dbReference type="EC" id="4.1.1.5" evidence="4 9"/>
<dbReference type="PANTHER" id="PTHR35524">
    <property type="entry name" value="ALPHA-ACETOLACTATE DECARBOXYLASE"/>
    <property type="match status" value="1"/>
</dbReference>
<feature type="chain" id="PRO_5029481754" description="Alpha-acetolactate decarboxylase" evidence="10">
    <location>
        <begin position="27"/>
        <end position="267"/>
    </location>
</feature>
<dbReference type="InterPro" id="IPR005128">
    <property type="entry name" value="Acetolactate_a_deCO2ase"/>
</dbReference>
<feature type="signal peptide" evidence="10">
    <location>
        <begin position="1"/>
        <end position="26"/>
    </location>
</feature>
<dbReference type="PANTHER" id="PTHR35524:SF1">
    <property type="entry name" value="ALPHA-ACETOLACTATE DECARBOXYLASE"/>
    <property type="match status" value="1"/>
</dbReference>
<evidence type="ECO:0000256" key="1">
    <source>
        <dbReference type="ARBA" id="ARBA00001784"/>
    </source>
</evidence>
<sequence length="267" mass="29258">MTLRIRLRHLLPLVAIILVVAEPVPAQTPGASWDRDTLYQVSTIDALMAGVYDGSFTCGDLRRRGNLGLGTFQDLDGEMIVVDGVVYQAAHDGSVRVMDDDVRTPFAAVTWFEPDISFTVQSVSSLDELEQAIDARLPSKNLFHAFRIQGRFNSVQARSVPAQTKPYPPLAEAVKQQNVFDLGPAVGELVGFRCPVYAEKVNVVGYHLHYISADRTTGGHLLDLAGGPFTVLVDETPSFLLQVPSSGPFQETDLSMDRTKALEEVEK</sequence>
<evidence type="ECO:0000256" key="10">
    <source>
        <dbReference type="SAM" id="SignalP"/>
    </source>
</evidence>
<dbReference type="GO" id="GO:0045151">
    <property type="term" value="P:acetoin biosynthetic process"/>
    <property type="evidence" value="ECO:0007669"/>
    <property type="project" value="UniProtKB-UniRule"/>
</dbReference>
<comment type="catalytic activity">
    <reaction evidence="1 9">
        <text>(2S)-2-acetolactate + H(+) = (R)-acetoin + CO2</text>
        <dbReference type="Rhea" id="RHEA:21580"/>
        <dbReference type="ChEBI" id="CHEBI:15378"/>
        <dbReference type="ChEBI" id="CHEBI:15686"/>
        <dbReference type="ChEBI" id="CHEBI:16526"/>
        <dbReference type="ChEBI" id="CHEBI:58476"/>
        <dbReference type="EC" id="4.1.1.5"/>
    </reaction>
</comment>
<dbReference type="GO" id="GO:0047605">
    <property type="term" value="F:acetolactate decarboxylase activity"/>
    <property type="evidence" value="ECO:0007669"/>
    <property type="project" value="UniProtKB-UniRule"/>
</dbReference>
<evidence type="ECO:0000313" key="11">
    <source>
        <dbReference type="EMBL" id="TVM15801.1"/>
    </source>
</evidence>
<comment type="pathway">
    <text evidence="2 9">Polyol metabolism; (R,R)-butane-2,3-diol biosynthesis; (R,R)-butane-2,3-diol from pyruvate: step 2/3.</text>
</comment>
<proteinExistence type="inferred from homology"/>